<evidence type="ECO:0000313" key="1">
    <source>
        <dbReference type="EMBL" id="SVD28118.1"/>
    </source>
</evidence>
<dbReference type="EMBL" id="UINC01140775">
    <property type="protein sequence ID" value="SVD28118.1"/>
    <property type="molecule type" value="Genomic_DNA"/>
</dbReference>
<organism evidence="1">
    <name type="scientific">marine metagenome</name>
    <dbReference type="NCBI Taxonomy" id="408172"/>
    <lineage>
        <taxon>unclassified sequences</taxon>
        <taxon>metagenomes</taxon>
        <taxon>ecological metagenomes</taxon>
    </lineage>
</organism>
<sequence length="135" mass="14902">MDKPAGEISLNITRLGHLDIPGGGQVVVQGNHAFVGHMKPPHGTTIIDITNPADPTIIWQTKTDTEFSHTHKVRVAGDIMITNVEMNNRHYLRLGTQIPEIRIDLEKEGKEPTDKNIADVLGIKTDDIPILEASR</sequence>
<reference evidence="1" key="1">
    <citation type="submission" date="2018-05" db="EMBL/GenBank/DDBJ databases">
        <authorList>
            <person name="Lanie J.A."/>
            <person name="Ng W.-L."/>
            <person name="Kazmierczak K.M."/>
            <person name="Andrzejewski T.M."/>
            <person name="Davidsen T.M."/>
            <person name="Wayne K.J."/>
            <person name="Tettelin H."/>
            <person name="Glass J.I."/>
            <person name="Rusch D."/>
            <person name="Podicherti R."/>
            <person name="Tsui H.-C.T."/>
            <person name="Winkler M.E."/>
        </authorList>
    </citation>
    <scope>NUCLEOTIDE SEQUENCE</scope>
</reference>
<proteinExistence type="predicted"/>
<feature type="non-terminal residue" evidence="1">
    <location>
        <position position="135"/>
    </location>
</feature>
<accession>A0A382U358</accession>
<dbReference type="AlphaFoldDB" id="A0A382U358"/>
<name>A0A382U358_9ZZZZ</name>
<protein>
    <submittedName>
        <fullName evidence="1">Uncharacterized protein</fullName>
    </submittedName>
</protein>
<gene>
    <name evidence="1" type="ORF">METZ01_LOCUS380972</name>
</gene>